<evidence type="ECO:0000256" key="1">
    <source>
        <dbReference type="ARBA" id="ARBA00009437"/>
    </source>
</evidence>
<proteinExistence type="inferred from homology"/>
<dbReference type="SUPFAM" id="SSF46785">
    <property type="entry name" value="Winged helix' DNA-binding domain"/>
    <property type="match status" value="1"/>
</dbReference>
<keyword evidence="4" id="KW-0804">Transcription</keyword>
<evidence type="ECO:0000256" key="2">
    <source>
        <dbReference type="ARBA" id="ARBA00023015"/>
    </source>
</evidence>
<organism evidence="6 7">
    <name type="scientific">Phaeospirillum tilakii</name>
    <dbReference type="NCBI Taxonomy" id="741673"/>
    <lineage>
        <taxon>Bacteria</taxon>
        <taxon>Pseudomonadati</taxon>
        <taxon>Pseudomonadota</taxon>
        <taxon>Alphaproteobacteria</taxon>
        <taxon>Rhodospirillales</taxon>
        <taxon>Rhodospirillaceae</taxon>
        <taxon>Phaeospirillum</taxon>
    </lineage>
</organism>
<dbReference type="PROSITE" id="PS50931">
    <property type="entry name" value="HTH_LYSR"/>
    <property type="match status" value="1"/>
</dbReference>
<dbReference type="Proteomes" id="UP001597296">
    <property type="component" value="Unassembled WGS sequence"/>
</dbReference>
<dbReference type="InterPro" id="IPR050389">
    <property type="entry name" value="LysR-type_TF"/>
</dbReference>
<keyword evidence="2" id="KW-0805">Transcription regulation</keyword>
<accession>A0ABW5CBG4</accession>
<dbReference type="InterPro" id="IPR036390">
    <property type="entry name" value="WH_DNA-bd_sf"/>
</dbReference>
<dbReference type="Gene3D" id="1.10.10.10">
    <property type="entry name" value="Winged helix-like DNA-binding domain superfamily/Winged helix DNA-binding domain"/>
    <property type="match status" value="1"/>
</dbReference>
<dbReference type="Gene3D" id="3.40.190.10">
    <property type="entry name" value="Periplasmic binding protein-like II"/>
    <property type="match status" value="2"/>
</dbReference>
<dbReference type="SUPFAM" id="SSF53850">
    <property type="entry name" value="Periplasmic binding protein-like II"/>
    <property type="match status" value="1"/>
</dbReference>
<keyword evidence="7" id="KW-1185">Reference proteome</keyword>
<gene>
    <name evidence="6" type="ORF">ACFSNB_10445</name>
</gene>
<dbReference type="Pfam" id="PF03466">
    <property type="entry name" value="LysR_substrate"/>
    <property type="match status" value="1"/>
</dbReference>
<comment type="similarity">
    <text evidence="1">Belongs to the LysR transcriptional regulatory family.</text>
</comment>
<comment type="caution">
    <text evidence="6">The sequence shown here is derived from an EMBL/GenBank/DDBJ whole genome shotgun (WGS) entry which is preliminary data.</text>
</comment>
<reference evidence="7" key="1">
    <citation type="journal article" date="2019" name="Int. J. Syst. Evol. Microbiol.">
        <title>The Global Catalogue of Microorganisms (GCM) 10K type strain sequencing project: providing services to taxonomists for standard genome sequencing and annotation.</title>
        <authorList>
            <consortium name="The Broad Institute Genomics Platform"/>
            <consortium name="The Broad Institute Genome Sequencing Center for Infectious Disease"/>
            <person name="Wu L."/>
            <person name="Ma J."/>
        </authorList>
    </citation>
    <scope>NUCLEOTIDE SEQUENCE [LARGE SCALE GENOMIC DNA]</scope>
    <source>
        <strain evidence="7">KCTC 15012</strain>
    </source>
</reference>
<dbReference type="InterPro" id="IPR036388">
    <property type="entry name" value="WH-like_DNA-bd_sf"/>
</dbReference>
<keyword evidence="3" id="KW-0238">DNA-binding</keyword>
<dbReference type="InterPro" id="IPR005119">
    <property type="entry name" value="LysR_subst-bd"/>
</dbReference>
<dbReference type="RefSeq" id="WP_377316235.1">
    <property type="nucleotide sequence ID" value="NZ_JBHUIY010000018.1"/>
</dbReference>
<name>A0ABW5CBG4_9PROT</name>
<protein>
    <submittedName>
        <fullName evidence="6">LysR family transcriptional regulator</fullName>
    </submittedName>
</protein>
<evidence type="ECO:0000313" key="7">
    <source>
        <dbReference type="Proteomes" id="UP001597296"/>
    </source>
</evidence>
<evidence type="ECO:0000256" key="4">
    <source>
        <dbReference type="ARBA" id="ARBA00023163"/>
    </source>
</evidence>
<dbReference type="PANTHER" id="PTHR30118:SF15">
    <property type="entry name" value="TRANSCRIPTIONAL REGULATORY PROTEIN"/>
    <property type="match status" value="1"/>
</dbReference>
<sequence>MDSRIDLNLLVALEALLAERNVTRAARRLHLSQPALSAQLARLRGMFGDPLLLPTARGMVPTRRALELEEPLRRALEGVRGVVAAGASFDPAAARLTVSIAGSDYSQVALLLPLLRALAVEAPGITLAWRTLDAAALMAQMERGEIDLALMTPETAPERLRIRPLCQERYVAILRRDHPLAAEGLDLDRYCALDHVMVSPQGGGLVGPADAALAAHGRRRRVALSAPGFLVVPEIIAASDMVALVPERIARLQAGRLALFEPPVPVPGFTIAMVWHDRGDAHPALRWLRARLRAQTDAP</sequence>
<dbReference type="PRINTS" id="PR00039">
    <property type="entry name" value="HTHLYSR"/>
</dbReference>
<dbReference type="EMBL" id="JBHUIY010000018">
    <property type="protein sequence ID" value="MFD2234226.1"/>
    <property type="molecule type" value="Genomic_DNA"/>
</dbReference>
<evidence type="ECO:0000259" key="5">
    <source>
        <dbReference type="PROSITE" id="PS50931"/>
    </source>
</evidence>
<dbReference type="Pfam" id="PF00126">
    <property type="entry name" value="HTH_1"/>
    <property type="match status" value="1"/>
</dbReference>
<dbReference type="InterPro" id="IPR000847">
    <property type="entry name" value="LysR_HTH_N"/>
</dbReference>
<evidence type="ECO:0000313" key="6">
    <source>
        <dbReference type="EMBL" id="MFD2234226.1"/>
    </source>
</evidence>
<evidence type="ECO:0000256" key="3">
    <source>
        <dbReference type="ARBA" id="ARBA00023125"/>
    </source>
</evidence>
<dbReference type="PANTHER" id="PTHR30118">
    <property type="entry name" value="HTH-TYPE TRANSCRIPTIONAL REGULATOR LEUO-RELATED"/>
    <property type="match status" value="1"/>
</dbReference>
<feature type="domain" description="HTH lysR-type" evidence="5">
    <location>
        <begin position="5"/>
        <end position="62"/>
    </location>
</feature>